<name>A0A2X3VSC4_STRSA</name>
<dbReference type="Proteomes" id="UP000249623">
    <property type="component" value="Chromosome 1"/>
</dbReference>
<dbReference type="AlphaFoldDB" id="A0A2X3VSC4"/>
<gene>
    <name evidence="1" type="ORF">NCTC11085_02227</name>
</gene>
<reference evidence="1 2" key="1">
    <citation type="submission" date="2018-06" db="EMBL/GenBank/DDBJ databases">
        <authorList>
            <consortium name="Pathogen Informatics"/>
            <person name="Doyle S."/>
        </authorList>
    </citation>
    <scope>NUCLEOTIDE SEQUENCE [LARGE SCALE GENOMIC DNA]</scope>
    <source>
        <strain evidence="1 2">NCTC11085</strain>
    </source>
</reference>
<sequence>MSKWFLNWYRKQLLLSVLKNRSKNNDVGLYFSDRGFIIVKMEKKSNICFAADLPEFDQEYLKMYIEDGQFIIYGGQVQTGMMRFLLKTKAKWTNIVMWKD</sequence>
<protein>
    <submittedName>
        <fullName evidence="1">Uncharacterized protein</fullName>
    </submittedName>
</protein>
<proteinExistence type="predicted"/>
<dbReference type="EMBL" id="LS483346">
    <property type="protein sequence ID" value="SQF36367.1"/>
    <property type="molecule type" value="Genomic_DNA"/>
</dbReference>
<evidence type="ECO:0000313" key="1">
    <source>
        <dbReference type="EMBL" id="SQF36367.1"/>
    </source>
</evidence>
<dbReference type="RefSeq" id="WP_002927179.1">
    <property type="nucleotide sequence ID" value="NZ_CP071430.1"/>
</dbReference>
<accession>A0A2X3VSC4</accession>
<organism evidence="1 2">
    <name type="scientific">Streptococcus sanguinis</name>
    <dbReference type="NCBI Taxonomy" id="1305"/>
    <lineage>
        <taxon>Bacteria</taxon>
        <taxon>Bacillati</taxon>
        <taxon>Bacillota</taxon>
        <taxon>Bacilli</taxon>
        <taxon>Lactobacillales</taxon>
        <taxon>Streptococcaceae</taxon>
        <taxon>Streptococcus</taxon>
    </lineage>
</organism>
<evidence type="ECO:0000313" key="2">
    <source>
        <dbReference type="Proteomes" id="UP000249623"/>
    </source>
</evidence>